<dbReference type="EMBL" id="MCGT01000006">
    <property type="protein sequence ID" value="ORX58836.1"/>
    <property type="molecule type" value="Genomic_DNA"/>
</dbReference>
<dbReference type="OrthoDB" id="73680at2759"/>
<dbReference type="Gene3D" id="2.30.30.40">
    <property type="entry name" value="SH3 Domains"/>
    <property type="match status" value="1"/>
</dbReference>
<dbReference type="AlphaFoldDB" id="A0A1X2GQ14"/>
<dbReference type="Pfam" id="PF00169">
    <property type="entry name" value="PH"/>
    <property type="match status" value="1"/>
</dbReference>
<dbReference type="SMART" id="SM00326">
    <property type="entry name" value="SH3"/>
    <property type="match status" value="1"/>
</dbReference>
<dbReference type="InterPro" id="IPR036028">
    <property type="entry name" value="SH3-like_dom_sf"/>
</dbReference>
<dbReference type="SUPFAM" id="SSF50044">
    <property type="entry name" value="SH3-domain"/>
    <property type="match status" value="1"/>
</dbReference>
<dbReference type="SUPFAM" id="SSF47769">
    <property type="entry name" value="SAM/Pointed domain"/>
    <property type="match status" value="1"/>
</dbReference>
<feature type="domain" description="SH3" evidence="4">
    <location>
        <begin position="1"/>
        <end position="56"/>
    </location>
</feature>
<gene>
    <name evidence="6" type="ORF">DM01DRAFT_1371856</name>
</gene>
<keyword evidence="1 2" id="KW-0728">SH3 domain</keyword>
<dbReference type="PANTHER" id="PTHR12752:SF9">
    <property type="entry name" value="KRAMER, ISOFORM I"/>
    <property type="match status" value="1"/>
</dbReference>
<evidence type="ECO:0000313" key="6">
    <source>
        <dbReference type="EMBL" id="ORX58836.1"/>
    </source>
</evidence>
<evidence type="ECO:0000259" key="5">
    <source>
        <dbReference type="PROSITE" id="PS50003"/>
    </source>
</evidence>
<dbReference type="InterPro" id="IPR013761">
    <property type="entry name" value="SAM/pointed_sf"/>
</dbReference>
<sequence>MHPFVAENDDEISLNVGDPVVVLEKDDGFGDGWWQGRNALGDEGLFPVNYTSADQDMDSDAQGDTDDSSDQSSHATFEGRAGRGDMEEDSQSQTSLVSSRQSQASSISQAVSNPSASTVTYSKDLESMYSVMSSQLDDDPSLPPMLSPNITFASKNLQKVVRATLLSTSLSHTPPEQWNINLLAKQEITGDILLELSLNSLKEFDISTFGRRFKIHSAILALREEILRQDPFYLVPSKSCLSTTEDYHWMITGQGQPPSKYSYYRGTSMDEEHIAENDLNGFQQRIPEELMHPTLENGKPHGILPVSHDDELMSLAEVLDDHVTPDMEGWLYKQGDKYKTWNKRWFVLKGCNLFYFKSPKDVRMKGIINLRGYRVICDETIAVGHYSFKAQHDRERTFYFYADTDLSMKAWVQALIKATISRDFNAPVVSSSTIHTVSLDIAKRMNPRPPSTLLYTKKGGQMPSVTISSPPQLISTITEASTDAEAADSEICASDAS</sequence>
<feature type="compositionally biased region" description="Low complexity" evidence="3">
    <location>
        <begin position="95"/>
        <end position="112"/>
    </location>
</feature>
<reference evidence="6 7" key="1">
    <citation type="submission" date="2016-07" db="EMBL/GenBank/DDBJ databases">
        <title>Pervasive Adenine N6-methylation of Active Genes in Fungi.</title>
        <authorList>
            <consortium name="DOE Joint Genome Institute"/>
            <person name="Mondo S.J."/>
            <person name="Dannebaum R.O."/>
            <person name="Kuo R.C."/>
            <person name="Labutti K."/>
            <person name="Haridas S."/>
            <person name="Kuo A."/>
            <person name="Salamov A."/>
            <person name="Ahrendt S.R."/>
            <person name="Lipzen A."/>
            <person name="Sullivan W."/>
            <person name="Andreopoulos W.B."/>
            <person name="Clum A."/>
            <person name="Lindquist E."/>
            <person name="Daum C."/>
            <person name="Ramamoorthy G.K."/>
            <person name="Gryganskyi A."/>
            <person name="Culley D."/>
            <person name="Magnuson J.K."/>
            <person name="James T.Y."/>
            <person name="O'Malley M.A."/>
            <person name="Stajich J.E."/>
            <person name="Spatafora J.W."/>
            <person name="Visel A."/>
            <person name="Grigoriev I.V."/>
        </authorList>
    </citation>
    <scope>NUCLEOTIDE SEQUENCE [LARGE SCALE GENOMIC DNA]</scope>
    <source>
        <strain evidence="6 7">NRRL 3301</strain>
    </source>
</reference>
<dbReference type="InterPro" id="IPR011993">
    <property type="entry name" value="PH-like_dom_sf"/>
</dbReference>
<evidence type="ECO:0000256" key="2">
    <source>
        <dbReference type="PROSITE-ProRule" id="PRU00192"/>
    </source>
</evidence>
<keyword evidence="7" id="KW-1185">Reference proteome</keyword>
<accession>A0A1X2GQ14</accession>
<evidence type="ECO:0000256" key="1">
    <source>
        <dbReference type="ARBA" id="ARBA00022443"/>
    </source>
</evidence>
<dbReference type="STRING" id="101127.A0A1X2GQ14"/>
<dbReference type="Gene3D" id="2.30.29.30">
    <property type="entry name" value="Pleckstrin-homology domain (PH domain)/Phosphotyrosine-binding domain (PTB)"/>
    <property type="match status" value="1"/>
</dbReference>
<dbReference type="PROSITE" id="PS50002">
    <property type="entry name" value="SH3"/>
    <property type="match status" value="1"/>
</dbReference>
<feature type="domain" description="PH" evidence="5">
    <location>
        <begin position="324"/>
        <end position="420"/>
    </location>
</feature>
<evidence type="ECO:0000313" key="7">
    <source>
        <dbReference type="Proteomes" id="UP000242146"/>
    </source>
</evidence>
<name>A0A1X2GQ14_9FUNG</name>
<feature type="compositionally biased region" description="Acidic residues" evidence="3">
    <location>
        <begin position="55"/>
        <end position="69"/>
    </location>
</feature>
<feature type="region of interest" description="Disordered" evidence="3">
    <location>
        <begin position="45"/>
        <end position="116"/>
    </location>
</feature>
<protein>
    <submittedName>
        <fullName evidence="6">PH-domain-containing protein</fullName>
    </submittedName>
</protein>
<dbReference type="Pfam" id="PF14604">
    <property type="entry name" value="SH3_9"/>
    <property type="match status" value="1"/>
</dbReference>
<comment type="caution">
    <text evidence="6">The sequence shown here is derived from an EMBL/GenBank/DDBJ whole genome shotgun (WGS) entry which is preliminary data.</text>
</comment>
<dbReference type="InterPro" id="IPR001660">
    <property type="entry name" value="SAM"/>
</dbReference>
<dbReference type="PROSITE" id="PS50003">
    <property type="entry name" value="PH_DOMAIN"/>
    <property type="match status" value="1"/>
</dbReference>
<dbReference type="PANTHER" id="PTHR12752">
    <property type="entry name" value="PHOSPHOINOSITOL 3-PHOSPHATE-BINDING PROTEIN"/>
    <property type="match status" value="1"/>
</dbReference>
<dbReference type="Proteomes" id="UP000242146">
    <property type="component" value="Unassembled WGS sequence"/>
</dbReference>
<dbReference type="SMART" id="SM00233">
    <property type="entry name" value="PH"/>
    <property type="match status" value="1"/>
</dbReference>
<dbReference type="InterPro" id="IPR001452">
    <property type="entry name" value="SH3_domain"/>
</dbReference>
<dbReference type="FunFam" id="2.30.29.30:FF:000286">
    <property type="entry name" value="PH-protein kinase domain containing protein"/>
    <property type="match status" value="1"/>
</dbReference>
<evidence type="ECO:0000256" key="3">
    <source>
        <dbReference type="SAM" id="MobiDB-lite"/>
    </source>
</evidence>
<evidence type="ECO:0000259" key="4">
    <source>
        <dbReference type="PROSITE" id="PS50002"/>
    </source>
</evidence>
<dbReference type="SMART" id="SM00454">
    <property type="entry name" value="SAM"/>
    <property type="match status" value="1"/>
</dbReference>
<dbReference type="Gene3D" id="1.10.150.50">
    <property type="entry name" value="Transcription Factor, Ets-1"/>
    <property type="match status" value="1"/>
</dbReference>
<dbReference type="InterPro" id="IPR001849">
    <property type="entry name" value="PH_domain"/>
</dbReference>
<proteinExistence type="predicted"/>
<dbReference type="SUPFAM" id="SSF50729">
    <property type="entry name" value="PH domain-like"/>
    <property type="match status" value="1"/>
</dbReference>
<organism evidence="6 7">
    <name type="scientific">Hesseltinella vesiculosa</name>
    <dbReference type="NCBI Taxonomy" id="101127"/>
    <lineage>
        <taxon>Eukaryota</taxon>
        <taxon>Fungi</taxon>
        <taxon>Fungi incertae sedis</taxon>
        <taxon>Mucoromycota</taxon>
        <taxon>Mucoromycotina</taxon>
        <taxon>Mucoromycetes</taxon>
        <taxon>Mucorales</taxon>
        <taxon>Cunninghamellaceae</taxon>
        <taxon>Hesseltinella</taxon>
    </lineage>
</organism>
<dbReference type="Pfam" id="PF07647">
    <property type="entry name" value="SAM_2"/>
    <property type="match status" value="1"/>
</dbReference>
<dbReference type="CDD" id="cd00174">
    <property type="entry name" value="SH3"/>
    <property type="match status" value="1"/>
</dbReference>